<organism evidence="1 2">
    <name type="scientific">Natrarchaeobius halalkaliphilus</name>
    <dbReference type="NCBI Taxonomy" id="1679091"/>
    <lineage>
        <taxon>Archaea</taxon>
        <taxon>Methanobacteriati</taxon>
        <taxon>Methanobacteriota</taxon>
        <taxon>Stenosarchaea group</taxon>
        <taxon>Halobacteria</taxon>
        <taxon>Halobacteriales</taxon>
        <taxon>Natrialbaceae</taxon>
        <taxon>Natrarchaeobius</taxon>
    </lineage>
</organism>
<keyword evidence="1" id="KW-0645">Protease</keyword>
<evidence type="ECO:0000313" key="2">
    <source>
        <dbReference type="Proteomes" id="UP000273828"/>
    </source>
</evidence>
<dbReference type="Proteomes" id="UP000273828">
    <property type="component" value="Unassembled WGS sequence"/>
</dbReference>
<dbReference type="InterPro" id="IPR008969">
    <property type="entry name" value="CarboxyPept-like_regulatory"/>
</dbReference>
<reference evidence="1 2" key="1">
    <citation type="submission" date="2018-10" db="EMBL/GenBank/DDBJ databases">
        <title>Natrarchaeobius chitinivorans gen. nov., sp. nov., and Natrarchaeobius haloalkaliphilus sp. nov., alkaliphilic, chitin-utilizing haloarchaea from hypersaline alkaline lakes.</title>
        <authorList>
            <person name="Sorokin D.Y."/>
            <person name="Elcheninov A.G."/>
            <person name="Kostrikina N.A."/>
            <person name="Bale N.J."/>
            <person name="Sinninghe Damste J.S."/>
            <person name="Khijniak T.V."/>
            <person name="Kublanov I.V."/>
            <person name="Toshchakov S.V."/>
        </authorList>
    </citation>
    <scope>NUCLEOTIDE SEQUENCE [LARGE SCALE GENOMIC DNA]</scope>
    <source>
        <strain evidence="1 2">AArcht-Sl</strain>
    </source>
</reference>
<accession>A0A3N6LP63</accession>
<keyword evidence="1" id="KW-0378">Hydrolase</keyword>
<dbReference type="InterPro" id="IPR006311">
    <property type="entry name" value="TAT_signal"/>
</dbReference>
<dbReference type="EMBL" id="REFY01000002">
    <property type="protein sequence ID" value="RQG91208.1"/>
    <property type="molecule type" value="Genomic_DNA"/>
</dbReference>
<sequence>MFEPIPGDHCMTYNRRTILNRTALAGLSLFGVAGSAPTAAAEPDDTLVEGTITDFDDPVAEATVSLGDATTTTDEDGEYELTVDPADSDGTDRSAVSVSGERVLEVRADGYAERTRRLEIDPGEAVSADVPLYREWGDETGELQVYATEVDGGSTIPCHVTIYGDDTYEASAPEGAIPDSGSWNTGFAVSEGWWDVRVTDAAGYADGTQTVYVDADGSEIAWVQLESGDREIPGTGRVLGRVVDERGDELDEASVRIAGEPVSVDDDGSFEIDLEHGRHPVTATARGYESLRGGVDARFGRTTELIVPLESQ</sequence>
<evidence type="ECO:0000313" key="1">
    <source>
        <dbReference type="EMBL" id="RQG91208.1"/>
    </source>
</evidence>
<keyword evidence="1" id="KW-0121">Carboxypeptidase</keyword>
<dbReference type="Pfam" id="PF13620">
    <property type="entry name" value="CarboxypepD_reg"/>
    <property type="match status" value="1"/>
</dbReference>
<dbReference type="Gene3D" id="2.60.40.1120">
    <property type="entry name" value="Carboxypeptidase-like, regulatory domain"/>
    <property type="match status" value="2"/>
</dbReference>
<proteinExistence type="predicted"/>
<dbReference type="PROSITE" id="PS51318">
    <property type="entry name" value="TAT"/>
    <property type="match status" value="1"/>
</dbReference>
<dbReference type="SUPFAM" id="SSF49464">
    <property type="entry name" value="Carboxypeptidase regulatory domain-like"/>
    <property type="match status" value="2"/>
</dbReference>
<keyword evidence="2" id="KW-1185">Reference proteome</keyword>
<dbReference type="GO" id="GO:0004180">
    <property type="term" value="F:carboxypeptidase activity"/>
    <property type="evidence" value="ECO:0007669"/>
    <property type="project" value="UniProtKB-KW"/>
</dbReference>
<protein>
    <submittedName>
        <fullName evidence="1">Carboxypeptidase regulatory-like domain-containing protein</fullName>
    </submittedName>
</protein>
<comment type="caution">
    <text evidence="1">The sequence shown here is derived from an EMBL/GenBank/DDBJ whole genome shotgun (WGS) entry which is preliminary data.</text>
</comment>
<name>A0A3N6LP63_9EURY</name>
<gene>
    <name evidence="1" type="ORF">EA462_04250</name>
</gene>
<dbReference type="AlphaFoldDB" id="A0A3N6LP63"/>